<keyword evidence="8 11" id="KW-0472">Membrane</keyword>
<evidence type="ECO:0000256" key="4">
    <source>
        <dbReference type="ARBA" id="ARBA00022737"/>
    </source>
</evidence>
<feature type="compositionally biased region" description="Basic and acidic residues" evidence="10">
    <location>
        <begin position="711"/>
        <end position="725"/>
    </location>
</feature>
<keyword evidence="4" id="KW-0677">Repeat</keyword>
<evidence type="ECO:0000256" key="3">
    <source>
        <dbReference type="ARBA" id="ARBA00022692"/>
    </source>
</evidence>
<dbReference type="SUPFAM" id="SSF81324">
    <property type="entry name" value="Voltage-gated potassium channels"/>
    <property type="match status" value="1"/>
</dbReference>
<feature type="transmembrane region" description="Helical" evidence="11">
    <location>
        <begin position="104"/>
        <end position="126"/>
    </location>
</feature>
<feature type="transmembrane region" description="Helical" evidence="11">
    <location>
        <begin position="551"/>
        <end position="573"/>
    </location>
</feature>
<reference evidence="13" key="1">
    <citation type="submission" date="2021-01" db="EMBL/GenBank/DDBJ databases">
        <authorList>
            <person name="Corre E."/>
            <person name="Pelletier E."/>
            <person name="Niang G."/>
            <person name="Scheremetjew M."/>
            <person name="Finn R."/>
            <person name="Kale V."/>
            <person name="Holt S."/>
            <person name="Cochrane G."/>
            <person name="Meng A."/>
            <person name="Brown T."/>
            <person name="Cohen L."/>
        </authorList>
    </citation>
    <scope>NUCLEOTIDE SEQUENCE</scope>
    <source>
        <strain evidence="13">CCMP1510</strain>
    </source>
</reference>
<feature type="region of interest" description="Disordered" evidence="10">
    <location>
        <begin position="709"/>
        <end position="742"/>
    </location>
</feature>
<dbReference type="InterPro" id="IPR005821">
    <property type="entry name" value="Ion_trans_dom"/>
</dbReference>
<dbReference type="GO" id="GO:0016020">
    <property type="term" value="C:membrane"/>
    <property type="evidence" value="ECO:0007669"/>
    <property type="project" value="UniProtKB-SubCell"/>
</dbReference>
<accession>A0A7S3NMF1</accession>
<feature type="transmembrane region" description="Helical" evidence="11">
    <location>
        <begin position="632"/>
        <end position="651"/>
    </location>
</feature>
<keyword evidence="9" id="KW-0407">Ion channel</keyword>
<name>A0A7S3NMF1_9STRA</name>
<feature type="transmembrane region" description="Helical" evidence="11">
    <location>
        <begin position="424"/>
        <end position="444"/>
    </location>
</feature>
<dbReference type="InterPro" id="IPR027359">
    <property type="entry name" value="Volt_channel_dom_sf"/>
</dbReference>
<evidence type="ECO:0000256" key="6">
    <source>
        <dbReference type="ARBA" id="ARBA00022989"/>
    </source>
</evidence>
<protein>
    <recommendedName>
        <fullName evidence="12">Ion transport domain-containing protein</fullName>
    </recommendedName>
</protein>
<dbReference type="PANTHER" id="PTHR46988:SF2">
    <property type="entry name" value="TWO PORE CALCIUM CHANNEL PROTEIN 1"/>
    <property type="match status" value="1"/>
</dbReference>
<keyword evidence="7" id="KW-0406">Ion transport</keyword>
<evidence type="ECO:0000313" key="13">
    <source>
        <dbReference type="EMBL" id="CAE0367029.1"/>
    </source>
</evidence>
<dbReference type="Gene3D" id="1.10.287.70">
    <property type="match status" value="2"/>
</dbReference>
<dbReference type="GO" id="GO:0005245">
    <property type="term" value="F:voltage-gated calcium channel activity"/>
    <property type="evidence" value="ECO:0007669"/>
    <property type="project" value="InterPro"/>
</dbReference>
<evidence type="ECO:0000256" key="2">
    <source>
        <dbReference type="ARBA" id="ARBA00022448"/>
    </source>
</evidence>
<organism evidence="13">
    <name type="scientific">Aureoumbra lagunensis</name>
    <dbReference type="NCBI Taxonomy" id="44058"/>
    <lineage>
        <taxon>Eukaryota</taxon>
        <taxon>Sar</taxon>
        <taxon>Stramenopiles</taxon>
        <taxon>Ochrophyta</taxon>
        <taxon>Pelagophyceae</taxon>
        <taxon>Pelagomonadales</taxon>
        <taxon>Aureoumbra</taxon>
    </lineage>
</organism>
<feature type="transmembrane region" description="Helical" evidence="11">
    <location>
        <begin position="138"/>
        <end position="156"/>
    </location>
</feature>
<dbReference type="Gene3D" id="1.20.120.350">
    <property type="entry name" value="Voltage-gated potassium channels. Chain C"/>
    <property type="match status" value="1"/>
</dbReference>
<dbReference type="Pfam" id="PF00520">
    <property type="entry name" value="Ion_trans"/>
    <property type="match status" value="2"/>
</dbReference>
<evidence type="ECO:0000256" key="11">
    <source>
        <dbReference type="SAM" id="Phobius"/>
    </source>
</evidence>
<evidence type="ECO:0000256" key="10">
    <source>
        <dbReference type="SAM" id="MobiDB-lite"/>
    </source>
</evidence>
<feature type="transmembrane region" description="Helical" evidence="11">
    <location>
        <begin position="168"/>
        <end position="189"/>
    </location>
</feature>
<sequence length="742" mass="85779">MYEETRPLVPEKENDLSLEILLKLSELYHDAKEGKKSLDIPVCRRRVLVAKRVLRMLAQTALFILLGLGFFELPHWCLENERCRRPEYPTFLDGELFLERHTSVYALELPCLLILTMYSIVEFLNYGMKQLTYGSRELLMPMWVKNCALIIYYLDLFFDLRVRNYCRVIFLVTHFHTVWSMIIIILRILPDAIDAATLFIFYILFSFWLASITFDKGPEHASKYMRDFPATLWTLLILLSNNDFPSAMMPAYDVNRLTILFFAVYLIIGIFVLLNLVFAVLYTSFLKRHQIYLERKAQNTKQAFRKAFTLLALSSSGQENACQQKEYVSFGRVVNFLCYEFRQQVQQLEKPLQIHLASILTEITQQTNQNSVNFNQFVQIMQKVNDCLLQARRKTEVQRIWPSMYYSLPFRQLSGFVEKHLDKIVHVVLILNFIVYVTSTNLLHCPVGKKPNACATFRMDLGFTAFYFMELLLKSVVLGAYRYFSTLSNKFDFGVTLISCFASILVLITPDALKLLKLSIVLRQLRLIRLVQYTTRFQLVVNTTKSVSSTMWTLALIFFAYFYFAGTLGVNLFGGYICTSFSLVAPHNSIAYSPTNSTNTTALETCRHHADWDPDNDDYAASGYYANNFNDLAGAFVVIFEIMLGNDYNILADGFVKATESSWARFFFSFNYACLVVVLTNVVIAVIVKTYLEQWQQVHFLDDDIASSCDSDDKKNMNQREKEEESSISASADSYYQSYHPA</sequence>
<feature type="compositionally biased region" description="Low complexity" evidence="10">
    <location>
        <begin position="727"/>
        <end position="742"/>
    </location>
</feature>
<comment type="subcellular location">
    <subcellularLocation>
        <location evidence="1">Membrane</location>
        <topology evidence="1">Multi-pass membrane protein</topology>
    </subcellularLocation>
</comment>
<dbReference type="AlphaFoldDB" id="A0A7S3NMF1"/>
<gene>
    <name evidence="13" type="ORF">ALAG00032_LOCUS7777</name>
</gene>
<feature type="transmembrane region" description="Helical" evidence="11">
    <location>
        <begin position="196"/>
        <end position="214"/>
    </location>
</feature>
<evidence type="ECO:0000256" key="8">
    <source>
        <dbReference type="ARBA" id="ARBA00023136"/>
    </source>
</evidence>
<dbReference type="EMBL" id="HBIJ01011355">
    <property type="protein sequence ID" value="CAE0367029.1"/>
    <property type="molecule type" value="Transcribed_RNA"/>
</dbReference>
<feature type="transmembrane region" description="Helical" evidence="11">
    <location>
        <begin position="53"/>
        <end position="71"/>
    </location>
</feature>
<feature type="transmembrane region" description="Helical" evidence="11">
    <location>
        <begin position="663"/>
        <end position="688"/>
    </location>
</feature>
<feature type="domain" description="Ion transport" evidence="12">
    <location>
        <begin position="429"/>
        <end position="694"/>
    </location>
</feature>
<dbReference type="PANTHER" id="PTHR46988">
    <property type="entry name" value="TWO PORE CALCIUM CHANNEL PROTEIN 1"/>
    <property type="match status" value="1"/>
</dbReference>
<feature type="transmembrane region" description="Helical" evidence="11">
    <location>
        <begin position="464"/>
        <end position="484"/>
    </location>
</feature>
<evidence type="ECO:0000256" key="9">
    <source>
        <dbReference type="ARBA" id="ARBA00023303"/>
    </source>
</evidence>
<keyword evidence="6 11" id="KW-1133">Transmembrane helix</keyword>
<evidence type="ECO:0000256" key="7">
    <source>
        <dbReference type="ARBA" id="ARBA00023065"/>
    </source>
</evidence>
<evidence type="ECO:0000256" key="5">
    <source>
        <dbReference type="ARBA" id="ARBA00022837"/>
    </source>
</evidence>
<feature type="transmembrane region" description="Helical" evidence="11">
    <location>
        <begin position="259"/>
        <end position="286"/>
    </location>
</feature>
<evidence type="ECO:0000256" key="1">
    <source>
        <dbReference type="ARBA" id="ARBA00004141"/>
    </source>
</evidence>
<feature type="transmembrane region" description="Helical" evidence="11">
    <location>
        <begin position="491"/>
        <end position="509"/>
    </location>
</feature>
<keyword evidence="2" id="KW-0813">Transport</keyword>
<proteinExistence type="predicted"/>
<feature type="domain" description="Ion transport" evidence="12">
    <location>
        <begin position="102"/>
        <end position="285"/>
    </location>
</feature>
<keyword evidence="3 11" id="KW-0812">Transmembrane</keyword>
<dbReference type="InterPro" id="IPR044581">
    <property type="entry name" value="TPC1_plant"/>
</dbReference>
<keyword evidence="5" id="KW-0106">Calcium</keyword>
<evidence type="ECO:0000259" key="12">
    <source>
        <dbReference type="Pfam" id="PF00520"/>
    </source>
</evidence>